<evidence type="ECO:0000313" key="3">
    <source>
        <dbReference type="Proteomes" id="UP000009168"/>
    </source>
</evidence>
<feature type="compositionally biased region" description="Polar residues" evidence="1">
    <location>
        <begin position="233"/>
        <end position="248"/>
    </location>
</feature>
<gene>
    <name evidence="2" type="ORF">TTHERM_00854260</name>
</gene>
<sequence length="1535" mass="180155">MKTKNDQQLAQQKIGKFQNKLNYEVDLNSFKANQDFVAYQNSYSDRNFSKQFQTISFNHVNNSPQQSPKLSLLASPVNQKSVHKKSMSHTNLARNQNLLPNIRNLSNSTKNADGNSQPRYFNNRKEVISFRDKVSRSTFISRYSQYDSNKYQSLIEYNLIESQKGSQNTFYKIQNEIPGRHDAIFQNDQITHNIQQSDQNQFLTEQVQQHKGSKKMSFSMSQVQHEQKKPHSLDSSQTQNKINENQSQDLHKYKKMDEMRDQLDFNLYCKLKIQEVKQTNAQQDNNFSSKKQNKFNNTINTCLNSTNQSDQNINQKLLSNNKQNAQESNQNILLEIPYLQKKMVETIYLQKQAKQIFEKNSQNRISQMLDLPYYKWKRDGKDNTEQYQQQSKSIINTDGSKNQKNVNNHLINKPHNSLEQSQITINISTTNQIHTENNQILSSQLQDNNNIYQIKTDQQQQQLTFPQFKVKMQGPQLQQQQQQQQQKQIQRRDKNQTSQVSKIHRVQDGYIKIDQSSLNDINKSISNQSDYFNGLNILQLNQQHQSQNNIDQNNSINNYNDNNTTTKSNNSKSEQGQIKPIRRASEHVFNIDNFQIQQQMLSPISLQNSPSYDSKLINFSSSPQVKTSFSLNKCDNNNKNTQITPQKKLFQNDSNSKNIQSELNVLEEGVLEKSSYFQNSQLNQTNNNNSSRNKQSFQVQNNFEQNNQRWKVKPQPHELYKKSIQQIQDLKRKSSMVHDFKNSEDYEQNSDIDTEKKNEVSSSNSLDISIQKNQLQSSEKKKKSIQRRNSQNIIGRSISQVIIPSNEKNQDDKIIYRDQKNPLQNQGEAFVNKEFINDPLFKDFSDTEQARKLKKQQTFNYSLKKQSFLLQLGSQQMSKQQIQQSYIEQQQTNVFNQVGNSTTSNKKQGHRKVSSMNFIPLDNKLSSSITQIGSNPNIIIPDITSKSTSYNSINYNTQNPNRKSSLIKILPAVEDTQIRAIQSERKIQIQQQRDQQLEQIYQARRNREKRFSLKQLPDYQHGDQNYKIEVVQMSQIQENDDEMNSPQPKYLNERKRNQTIFVPQLKSIDNIGDQLSQNIEQRSSPTKKKNISDKLLDKHLNCIKQDLTNLLSHTLKMSDIKEEINQYVNNCIVLLQHATAQIISSVNKNKYFMFSEEQLKLVGEFFRDKLFEYGFDLQEVLFFHKKYNFLISQIFRKSLLDQIENSNPLNQLIDETISKLSDKIIFLKKFELEDLDNLRNAIMAMLSDSKDILLYYLDIYKDLIKIQPLDFSMLKMTLYDILKQKHYSDDVVFSVIEKVEKVRNYLFPQYQFSDSNFRKNITSLFYYDKTIGGYFLDPSLQTIQEFIHSLWNCLHGLNTFEKFAEQLKNFLKIEPNVKFIEILYDFIIEYIQKTLNEDQMDDLIFKFFKLKQIINSQQLIPTIAQIDINQLIETIKEITLIKSISKQIPVDLKEAKIFDYRFLQTFIEFVIGTNKEVISVYEIKLIKVAMNTDLDTVNFQFEILKQALNTLNLELRFVDDITFLYNLLLIKQLSK</sequence>
<feature type="region of interest" description="Disordered" evidence="1">
    <location>
        <begin position="474"/>
        <end position="503"/>
    </location>
</feature>
<dbReference type="HOGENOM" id="CLU_249171_0_0_1"/>
<name>Q23CN3_TETTS</name>
<dbReference type="InParanoid" id="Q23CN3"/>
<dbReference type="RefSeq" id="XP_001014492.2">
    <property type="nucleotide sequence ID" value="XM_001014492.2"/>
</dbReference>
<keyword evidence="3" id="KW-1185">Reference proteome</keyword>
<proteinExistence type="predicted"/>
<organism evidence="2 3">
    <name type="scientific">Tetrahymena thermophila (strain SB210)</name>
    <dbReference type="NCBI Taxonomy" id="312017"/>
    <lineage>
        <taxon>Eukaryota</taxon>
        <taxon>Sar</taxon>
        <taxon>Alveolata</taxon>
        <taxon>Ciliophora</taxon>
        <taxon>Intramacronucleata</taxon>
        <taxon>Oligohymenophorea</taxon>
        <taxon>Hymenostomatida</taxon>
        <taxon>Tetrahymenina</taxon>
        <taxon>Tetrahymenidae</taxon>
        <taxon>Tetrahymena</taxon>
    </lineage>
</organism>
<dbReference type="GeneID" id="7826665"/>
<feature type="region of interest" description="Disordered" evidence="1">
    <location>
        <begin position="549"/>
        <end position="577"/>
    </location>
</feature>
<evidence type="ECO:0000256" key="1">
    <source>
        <dbReference type="SAM" id="MobiDB-lite"/>
    </source>
</evidence>
<feature type="region of interest" description="Disordered" evidence="1">
    <location>
        <begin position="208"/>
        <end position="251"/>
    </location>
</feature>
<dbReference type="KEGG" id="tet:TTHERM_00854260"/>
<feature type="compositionally biased region" description="Low complexity" evidence="1">
    <location>
        <begin position="549"/>
        <end position="573"/>
    </location>
</feature>
<feature type="compositionally biased region" description="Low complexity" evidence="1">
    <location>
        <begin position="474"/>
        <end position="488"/>
    </location>
</feature>
<feature type="compositionally biased region" description="Polar residues" evidence="1">
    <location>
        <begin position="208"/>
        <end position="224"/>
    </location>
</feature>
<reference evidence="3" key="1">
    <citation type="journal article" date="2006" name="PLoS Biol.">
        <title>Macronuclear genome sequence of the ciliate Tetrahymena thermophila, a model eukaryote.</title>
        <authorList>
            <person name="Eisen J.A."/>
            <person name="Coyne R.S."/>
            <person name="Wu M."/>
            <person name="Wu D."/>
            <person name="Thiagarajan M."/>
            <person name="Wortman J.R."/>
            <person name="Badger J.H."/>
            <person name="Ren Q."/>
            <person name="Amedeo P."/>
            <person name="Jones K.M."/>
            <person name="Tallon L.J."/>
            <person name="Delcher A.L."/>
            <person name="Salzberg S.L."/>
            <person name="Silva J.C."/>
            <person name="Haas B.J."/>
            <person name="Majoros W.H."/>
            <person name="Farzad M."/>
            <person name="Carlton J.M."/>
            <person name="Smith R.K. Jr."/>
            <person name="Garg J."/>
            <person name="Pearlman R.E."/>
            <person name="Karrer K.M."/>
            <person name="Sun L."/>
            <person name="Manning G."/>
            <person name="Elde N.C."/>
            <person name="Turkewitz A.P."/>
            <person name="Asai D.J."/>
            <person name="Wilkes D.E."/>
            <person name="Wang Y."/>
            <person name="Cai H."/>
            <person name="Collins K."/>
            <person name="Stewart B.A."/>
            <person name="Lee S.R."/>
            <person name="Wilamowska K."/>
            <person name="Weinberg Z."/>
            <person name="Ruzzo W.L."/>
            <person name="Wloga D."/>
            <person name="Gaertig J."/>
            <person name="Frankel J."/>
            <person name="Tsao C.-C."/>
            <person name="Gorovsky M.A."/>
            <person name="Keeling P.J."/>
            <person name="Waller R.F."/>
            <person name="Patron N.J."/>
            <person name="Cherry J.M."/>
            <person name="Stover N.A."/>
            <person name="Krieger C.J."/>
            <person name="del Toro C."/>
            <person name="Ryder H.F."/>
            <person name="Williamson S.C."/>
            <person name="Barbeau R.A."/>
            <person name="Hamilton E.P."/>
            <person name="Orias E."/>
        </authorList>
    </citation>
    <scope>NUCLEOTIDE SEQUENCE [LARGE SCALE GENOMIC DNA]</scope>
    <source>
        <strain evidence="3">SB210</strain>
    </source>
</reference>
<evidence type="ECO:0000313" key="2">
    <source>
        <dbReference type="EMBL" id="EAR94247.2"/>
    </source>
</evidence>
<dbReference type="EMBL" id="GG662716">
    <property type="protein sequence ID" value="EAR94247.2"/>
    <property type="molecule type" value="Genomic_DNA"/>
</dbReference>
<protein>
    <submittedName>
        <fullName evidence="2">Uncharacterized protein</fullName>
    </submittedName>
</protein>
<dbReference type="Proteomes" id="UP000009168">
    <property type="component" value="Unassembled WGS sequence"/>
</dbReference>
<feature type="compositionally biased region" description="Polar residues" evidence="1">
    <location>
        <begin position="760"/>
        <end position="777"/>
    </location>
</feature>
<feature type="region of interest" description="Disordered" evidence="1">
    <location>
        <begin position="730"/>
        <end position="791"/>
    </location>
</feature>
<accession>Q23CN3</accession>
<dbReference type="STRING" id="312017.Q23CN3"/>
<feature type="compositionally biased region" description="Basic and acidic residues" evidence="1">
    <location>
        <begin position="730"/>
        <end position="744"/>
    </location>
</feature>